<dbReference type="PROSITE" id="PS50158">
    <property type="entry name" value="ZF_CCHC"/>
    <property type="match status" value="1"/>
</dbReference>
<dbReference type="InterPro" id="IPR036875">
    <property type="entry name" value="Znf_CCHC_sf"/>
</dbReference>
<dbReference type="GO" id="GO:0008270">
    <property type="term" value="F:zinc ion binding"/>
    <property type="evidence" value="ECO:0007669"/>
    <property type="project" value="UniProtKB-KW"/>
</dbReference>
<sequence length="567" mass="63605">MTDYSLWEVILNGDSPVPTIVVDGVVQPVTHRSTEQKLARINELKAHGTLLMALPDKHQLKFNSYKDAKTLMEAIEKRFGGNTKTKKVQKTLLKQQFEKFTGSSSKNLDQIHDRLRKLVIQLEIHGADLEEHSLDDLFNSLKIYEAEVKHSFSTGNPTQNLAFVSSSNTDSTTDSVSAATSVSAVCAKLHVSSHPNIDSLSNAVIYSFFASQSTSPQLDNEYLKQIDVDDLEEIDLRWQMAMLTMRARRFLQKTGRNLGDNKVTSMGFDMSKVECYNCHRKGHFARECSCNTPKLARSGILGSGRLKSVEARLVMYKQNKSILEENIKLLNVKVQARDTALVSLRQKLNQVEQEGDDLKLRLDKFQTSSKNLTELLASQTNEKHGLGYFSSESDCERLSPSSPSDRLQPSGGYHAVFTRAMFDCDDYLSLESNESWPPSSLYDRFQSSDGYHAVLPPYTGTFMPPKPDLVFNNAPNGVETDHSAFTVTKPDQDLSYTIRPSAPIIEPSETSIPVATPKPVSPKPTSNGKRRNRKACFVCKSLDHLINDYDYNEKKMAQPTARNHAHR</sequence>
<feature type="domain" description="CCHC-type" evidence="4">
    <location>
        <begin position="275"/>
        <end position="288"/>
    </location>
</feature>
<dbReference type="InterPro" id="IPR001878">
    <property type="entry name" value="Znf_CCHC"/>
</dbReference>
<evidence type="ECO:0000256" key="3">
    <source>
        <dbReference type="SAM" id="MobiDB-lite"/>
    </source>
</evidence>
<dbReference type="Pfam" id="PF14223">
    <property type="entry name" value="Retrotran_gag_2"/>
    <property type="match status" value="1"/>
</dbReference>
<gene>
    <name evidence="5" type="ORF">Tci_633230</name>
</gene>
<feature type="region of interest" description="Disordered" evidence="3">
    <location>
        <begin position="505"/>
        <end position="530"/>
    </location>
</feature>
<proteinExistence type="predicted"/>
<reference evidence="5" key="1">
    <citation type="journal article" date="2019" name="Sci. Rep.">
        <title>Draft genome of Tanacetum cinerariifolium, the natural source of mosquito coil.</title>
        <authorList>
            <person name="Yamashiro T."/>
            <person name="Shiraishi A."/>
            <person name="Satake H."/>
            <person name="Nakayama K."/>
        </authorList>
    </citation>
    <scope>NUCLEOTIDE SEQUENCE</scope>
</reference>
<protein>
    <recommendedName>
        <fullName evidence="4">CCHC-type domain-containing protein</fullName>
    </recommendedName>
</protein>
<dbReference type="SUPFAM" id="SSF57756">
    <property type="entry name" value="Retrovirus zinc finger-like domains"/>
    <property type="match status" value="1"/>
</dbReference>
<evidence type="ECO:0000256" key="1">
    <source>
        <dbReference type="PROSITE-ProRule" id="PRU00047"/>
    </source>
</evidence>
<dbReference type="EMBL" id="BKCJ010455058">
    <property type="protein sequence ID" value="GFA61258.1"/>
    <property type="molecule type" value="Genomic_DNA"/>
</dbReference>
<feature type="non-terminal residue" evidence="5">
    <location>
        <position position="567"/>
    </location>
</feature>
<evidence type="ECO:0000256" key="2">
    <source>
        <dbReference type="SAM" id="Coils"/>
    </source>
</evidence>
<organism evidence="5">
    <name type="scientific">Tanacetum cinerariifolium</name>
    <name type="common">Dalmatian daisy</name>
    <name type="synonym">Chrysanthemum cinerariifolium</name>
    <dbReference type="NCBI Taxonomy" id="118510"/>
    <lineage>
        <taxon>Eukaryota</taxon>
        <taxon>Viridiplantae</taxon>
        <taxon>Streptophyta</taxon>
        <taxon>Embryophyta</taxon>
        <taxon>Tracheophyta</taxon>
        <taxon>Spermatophyta</taxon>
        <taxon>Magnoliopsida</taxon>
        <taxon>eudicotyledons</taxon>
        <taxon>Gunneridae</taxon>
        <taxon>Pentapetalae</taxon>
        <taxon>asterids</taxon>
        <taxon>campanulids</taxon>
        <taxon>Asterales</taxon>
        <taxon>Asteraceae</taxon>
        <taxon>Asteroideae</taxon>
        <taxon>Anthemideae</taxon>
        <taxon>Anthemidinae</taxon>
        <taxon>Tanacetum</taxon>
    </lineage>
</organism>
<name>A0A699JWF8_TANCI</name>
<feature type="coiled-coil region" evidence="2">
    <location>
        <begin position="306"/>
        <end position="368"/>
    </location>
</feature>
<dbReference type="AlphaFoldDB" id="A0A699JWF8"/>
<dbReference type="GO" id="GO:0003676">
    <property type="term" value="F:nucleic acid binding"/>
    <property type="evidence" value="ECO:0007669"/>
    <property type="project" value="InterPro"/>
</dbReference>
<evidence type="ECO:0000313" key="5">
    <source>
        <dbReference type="EMBL" id="GFA61258.1"/>
    </source>
</evidence>
<dbReference type="Gene3D" id="4.10.60.10">
    <property type="entry name" value="Zinc finger, CCHC-type"/>
    <property type="match status" value="1"/>
</dbReference>
<keyword evidence="2" id="KW-0175">Coiled coil</keyword>
<evidence type="ECO:0000259" key="4">
    <source>
        <dbReference type="PROSITE" id="PS50158"/>
    </source>
</evidence>
<keyword evidence="1" id="KW-0862">Zinc</keyword>
<dbReference type="Pfam" id="PF00098">
    <property type="entry name" value="zf-CCHC"/>
    <property type="match status" value="1"/>
</dbReference>
<keyword evidence="1" id="KW-0479">Metal-binding</keyword>
<comment type="caution">
    <text evidence="5">The sequence shown here is derived from an EMBL/GenBank/DDBJ whole genome shotgun (WGS) entry which is preliminary data.</text>
</comment>
<keyword evidence="1" id="KW-0863">Zinc-finger</keyword>
<accession>A0A699JWF8</accession>